<evidence type="ECO:0000259" key="2">
    <source>
        <dbReference type="SMART" id="SM00065"/>
    </source>
</evidence>
<dbReference type="Pfam" id="PF01590">
    <property type="entry name" value="GAF"/>
    <property type="match status" value="1"/>
</dbReference>
<dbReference type="EMBL" id="JACHEB010000001">
    <property type="protein sequence ID" value="MBB5326486.1"/>
    <property type="molecule type" value="Genomic_DNA"/>
</dbReference>
<comment type="caution">
    <text evidence="3">The sequence shown here is derived from an EMBL/GenBank/DDBJ whole genome shotgun (WGS) entry which is preliminary data.</text>
</comment>
<evidence type="ECO:0000313" key="4">
    <source>
        <dbReference type="Proteomes" id="UP000535182"/>
    </source>
</evidence>
<sequence length="159" mass="17600">MAHQAFQEILSEIERSSATSDDVLTLQEFTVRLIAARLPHYNWVGFYMLDRNDADVLVLGPFHGAPTDHVRILVTEGICGAAVAQGKTVIVDDVSADPRYLSCSIETKSEIVVPIRVRDKVVGEIDIDSHDLSAFGPDDRTFVEECARLIGAFMEEKHS</sequence>
<dbReference type="SMART" id="SM00065">
    <property type="entry name" value="GAF"/>
    <property type="match status" value="1"/>
</dbReference>
<dbReference type="AlphaFoldDB" id="A0A9X0Q944"/>
<gene>
    <name evidence="3" type="ORF">HDF14_000080</name>
</gene>
<dbReference type="PANTHER" id="PTHR21021">
    <property type="entry name" value="GAF/PUTATIVE CYTOSKELETAL PROTEIN"/>
    <property type="match status" value="1"/>
</dbReference>
<dbReference type="InterPro" id="IPR003018">
    <property type="entry name" value="GAF"/>
</dbReference>
<dbReference type="InterPro" id="IPR029016">
    <property type="entry name" value="GAF-like_dom_sf"/>
</dbReference>
<dbReference type="SUPFAM" id="SSF55781">
    <property type="entry name" value="GAF domain-like"/>
    <property type="match status" value="1"/>
</dbReference>
<comment type="similarity">
    <text evidence="1">Belongs to the free Met sulfoxide reductase family.</text>
</comment>
<dbReference type="PANTHER" id="PTHR21021:SF15">
    <property type="entry name" value="FREE METHIONINE-R-SULFOXIDE REDUCTASE"/>
    <property type="match status" value="1"/>
</dbReference>
<dbReference type="GO" id="GO:0005829">
    <property type="term" value="C:cytosol"/>
    <property type="evidence" value="ECO:0007669"/>
    <property type="project" value="TreeGrafter"/>
</dbReference>
<evidence type="ECO:0000313" key="3">
    <source>
        <dbReference type="EMBL" id="MBB5326486.1"/>
    </source>
</evidence>
<dbReference type="InterPro" id="IPR051330">
    <property type="entry name" value="Phosphatase_reg/MetRdx"/>
</dbReference>
<proteinExistence type="inferred from homology"/>
<feature type="domain" description="GAF" evidence="2">
    <location>
        <begin position="22"/>
        <end position="159"/>
    </location>
</feature>
<organism evidence="3 4">
    <name type="scientific">Tunturiibacter gelidiferens</name>
    <dbReference type="NCBI Taxonomy" id="3069689"/>
    <lineage>
        <taxon>Bacteria</taxon>
        <taxon>Pseudomonadati</taxon>
        <taxon>Acidobacteriota</taxon>
        <taxon>Terriglobia</taxon>
        <taxon>Terriglobales</taxon>
        <taxon>Acidobacteriaceae</taxon>
        <taxon>Tunturiibacter</taxon>
    </lineage>
</organism>
<protein>
    <submittedName>
        <fullName evidence="3">GAF domain-containing protein</fullName>
    </submittedName>
</protein>
<dbReference type="Proteomes" id="UP000535182">
    <property type="component" value="Unassembled WGS sequence"/>
</dbReference>
<keyword evidence="4" id="KW-1185">Reference proteome</keyword>
<reference evidence="3 4" key="1">
    <citation type="submission" date="2020-08" db="EMBL/GenBank/DDBJ databases">
        <title>Genomic Encyclopedia of Type Strains, Phase IV (KMG-V): Genome sequencing to study the core and pangenomes of soil and plant-associated prokaryotes.</title>
        <authorList>
            <person name="Whitman W."/>
        </authorList>
    </citation>
    <scope>NUCLEOTIDE SEQUENCE [LARGE SCALE GENOMIC DNA]</scope>
    <source>
        <strain evidence="3 4">X5P2</strain>
    </source>
</reference>
<name>A0A9X0Q944_9BACT</name>
<accession>A0A9X0Q944</accession>
<evidence type="ECO:0000256" key="1">
    <source>
        <dbReference type="ARBA" id="ARBA00038454"/>
    </source>
</evidence>
<dbReference type="Gene3D" id="3.30.450.40">
    <property type="match status" value="1"/>
</dbReference>
<dbReference type="RefSeq" id="WP_183972479.1">
    <property type="nucleotide sequence ID" value="NZ_JACHEB010000001.1"/>
</dbReference>
<dbReference type="GO" id="GO:0033745">
    <property type="term" value="F:L-methionine-(R)-S-oxide reductase activity"/>
    <property type="evidence" value="ECO:0007669"/>
    <property type="project" value="TreeGrafter"/>
</dbReference>